<evidence type="ECO:0000256" key="13">
    <source>
        <dbReference type="PIRSR" id="PIRSR001529-1"/>
    </source>
</evidence>
<evidence type="ECO:0000256" key="6">
    <source>
        <dbReference type="ARBA" id="ARBA00022741"/>
    </source>
</evidence>
<feature type="binding site" evidence="13">
    <location>
        <position position="229"/>
    </location>
    <ligand>
        <name>L-serine</name>
        <dbReference type="ChEBI" id="CHEBI:33384"/>
    </ligand>
</feature>
<dbReference type="InterPro" id="IPR045864">
    <property type="entry name" value="aa-tRNA-synth_II/BPL/LPL"/>
</dbReference>
<evidence type="ECO:0000313" key="17">
    <source>
        <dbReference type="Proteomes" id="UP000233597"/>
    </source>
</evidence>
<comment type="subunit">
    <text evidence="12">Homodimer. The tRNA molecule binds across the dimer.</text>
</comment>
<dbReference type="PROSITE" id="PS50862">
    <property type="entry name" value="AA_TRNA_LIGASE_II"/>
    <property type="match status" value="1"/>
</dbReference>
<evidence type="ECO:0000256" key="9">
    <source>
        <dbReference type="ARBA" id="ARBA00023146"/>
    </source>
</evidence>
<keyword evidence="9 12" id="KW-0030">Aminoacyl-tRNA synthetase</keyword>
<evidence type="ECO:0000256" key="5">
    <source>
        <dbReference type="ARBA" id="ARBA00022598"/>
    </source>
</evidence>
<evidence type="ECO:0000256" key="3">
    <source>
        <dbReference type="ARBA" id="ARBA00010728"/>
    </source>
</evidence>
<sequence>MHDIKWIRENPEAFDAAMSMRNAEITAARLIDIDAERRRLMTEHQELLARRKTISGDIGKAKQSGGNADELMAEMGGLKDRIKAAEDGQAALNDQLDLLLTSFPNILDASVPKGADEDDNVEIRRWGTPGEFDFTPGEHFDLGEKLGMMDFATAAKLSGSRFVILRGQLARLERALAQFMIDMHVNEHGYEETTTPMLVKDDAMFGTGQLPKFAEDSFKTTNDMWLIPTSEVTLTNQVAGEIVDTASLPLRYTALTQCFRSEAGSAGRDTRGMIRQHQFSKVEMVSIVDPEQSDAELERKTLCAEEVLQRLGLPYRTILLCSGDTGFSAMKTYDIEVWLPGQGRYREISSCSNTGEFQARRMNARCRAQGDKKTRFVHTLNGSGLAVGRCLIAVMENYQQADGSIKVPEALVPYMGGMTEISATK</sequence>
<dbReference type="Proteomes" id="UP000233597">
    <property type="component" value="Unassembled WGS sequence"/>
</dbReference>
<dbReference type="PANTHER" id="PTHR43697">
    <property type="entry name" value="SERYL-TRNA SYNTHETASE"/>
    <property type="match status" value="1"/>
</dbReference>
<dbReference type="NCBIfam" id="TIGR00414">
    <property type="entry name" value="serS"/>
    <property type="match status" value="1"/>
</dbReference>
<dbReference type="Gene3D" id="3.30.930.10">
    <property type="entry name" value="Bira Bifunctional Protein, Domain 2"/>
    <property type="match status" value="1"/>
</dbReference>
<dbReference type="InterPro" id="IPR042103">
    <property type="entry name" value="SerRS_1_N_sf"/>
</dbReference>
<feature type="domain" description="Aminoacyl-transfer RNA synthetases class-II family profile" evidence="15">
    <location>
        <begin position="138"/>
        <end position="408"/>
    </location>
</feature>
<dbReference type="PRINTS" id="PR00981">
    <property type="entry name" value="TRNASYNTHSER"/>
</dbReference>
<dbReference type="RefSeq" id="WP_101265805.1">
    <property type="nucleotide sequence ID" value="NZ_NWTK01000005.1"/>
</dbReference>
<feature type="binding site" evidence="12 13">
    <location>
        <position position="283"/>
    </location>
    <ligand>
        <name>L-serine</name>
        <dbReference type="ChEBI" id="CHEBI:33384"/>
    </ligand>
</feature>
<dbReference type="SUPFAM" id="SSF55681">
    <property type="entry name" value="Class II aaRS and biotin synthetases"/>
    <property type="match status" value="1"/>
</dbReference>
<comment type="function">
    <text evidence="12">Catalyzes the attachment of serine to tRNA(Ser). Is also able to aminoacylate tRNA(Sec) with serine, to form the misacylated tRNA L-seryl-tRNA(Sec), which will be further converted into selenocysteinyl-tRNA(Sec).</text>
</comment>
<evidence type="ECO:0000259" key="15">
    <source>
        <dbReference type="PROSITE" id="PS50862"/>
    </source>
</evidence>
<evidence type="ECO:0000256" key="4">
    <source>
        <dbReference type="ARBA" id="ARBA00022490"/>
    </source>
</evidence>
<dbReference type="GO" id="GO:0005524">
    <property type="term" value="F:ATP binding"/>
    <property type="evidence" value="ECO:0007669"/>
    <property type="project" value="UniProtKB-UniRule"/>
</dbReference>
<comment type="pathway">
    <text evidence="2 12">Aminoacyl-tRNA biosynthesis; selenocysteinyl-tRNA(Sec) biosynthesis; L-seryl-tRNA(Sec) from L-serine and tRNA(Sec): step 1/1.</text>
</comment>
<keyword evidence="8 12" id="KW-0648">Protein biosynthesis</keyword>
<evidence type="ECO:0000256" key="11">
    <source>
        <dbReference type="ARBA" id="ARBA00048823"/>
    </source>
</evidence>
<evidence type="ECO:0000256" key="8">
    <source>
        <dbReference type="ARBA" id="ARBA00022917"/>
    </source>
</evidence>
<dbReference type="CDD" id="cd00770">
    <property type="entry name" value="SerRS_core"/>
    <property type="match status" value="1"/>
</dbReference>
<dbReference type="InterPro" id="IPR002317">
    <property type="entry name" value="Ser-tRNA-ligase_type_1"/>
</dbReference>
<dbReference type="Pfam" id="PF02403">
    <property type="entry name" value="Seryl_tRNA_N"/>
    <property type="match status" value="1"/>
</dbReference>
<feature type="binding site" evidence="12">
    <location>
        <begin position="229"/>
        <end position="231"/>
    </location>
    <ligand>
        <name>L-serine</name>
        <dbReference type="ChEBI" id="CHEBI:33384"/>
    </ligand>
</feature>
<dbReference type="SUPFAM" id="SSF46589">
    <property type="entry name" value="tRNA-binding arm"/>
    <property type="match status" value="1"/>
</dbReference>
<dbReference type="GO" id="GO:0005737">
    <property type="term" value="C:cytoplasm"/>
    <property type="evidence" value="ECO:0007669"/>
    <property type="project" value="UniProtKB-SubCell"/>
</dbReference>
<accession>A0A2N3KV26</accession>
<feature type="binding site" evidence="12 14">
    <location>
        <begin position="260"/>
        <end position="262"/>
    </location>
    <ligand>
        <name>ATP</name>
        <dbReference type="ChEBI" id="CHEBI:30616"/>
    </ligand>
</feature>
<dbReference type="UniPathway" id="UPA00906">
    <property type="reaction ID" value="UER00895"/>
</dbReference>
<dbReference type="GO" id="GO:0006434">
    <property type="term" value="P:seryl-tRNA aminoacylation"/>
    <property type="evidence" value="ECO:0007669"/>
    <property type="project" value="UniProtKB-UniRule"/>
</dbReference>
<evidence type="ECO:0000256" key="2">
    <source>
        <dbReference type="ARBA" id="ARBA00005045"/>
    </source>
</evidence>
<feature type="binding site" evidence="12 14">
    <location>
        <begin position="347"/>
        <end position="350"/>
    </location>
    <ligand>
        <name>ATP</name>
        <dbReference type="ChEBI" id="CHEBI:30616"/>
    </ligand>
</feature>
<dbReference type="EMBL" id="NWTK01000005">
    <property type="protein sequence ID" value="PKR54313.1"/>
    <property type="molecule type" value="Genomic_DNA"/>
</dbReference>
<dbReference type="InterPro" id="IPR015866">
    <property type="entry name" value="Ser-tRNA-synth_1_N"/>
</dbReference>
<comment type="domain">
    <text evidence="12">Consists of two distinct domains, a catalytic core and a N-terminal extension that is involved in tRNA binding.</text>
</comment>
<keyword evidence="7 12" id="KW-0067">ATP-binding</keyword>
<dbReference type="InterPro" id="IPR002314">
    <property type="entry name" value="aa-tRNA-synt_IIb"/>
</dbReference>
<reference evidence="16 17" key="1">
    <citation type="submission" date="2017-09" db="EMBL/GenBank/DDBJ databases">
        <title>Biodiversity and function of Thalassospira species in the particle-attached aromatic-hydrocarbon-degrading consortia from the surface seawater of the South China Sea.</title>
        <authorList>
            <person name="Dong C."/>
            <person name="Liu R."/>
            <person name="Shao Z."/>
        </authorList>
    </citation>
    <scope>NUCLEOTIDE SEQUENCE [LARGE SCALE GENOMIC DNA]</scope>
    <source>
        <strain evidence="16 17">CSC1P2</strain>
    </source>
</reference>
<proteinExistence type="inferred from homology"/>
<dbReference type="GO" id="GO:0016260">
    <property type="term" value="P:selenocysteine biosynthetic process"/>
    <property type="evidence" value="ECO:0007669"/>
    <property type="project" value="UniProtKB-UniRule"/>
</dbReference>
<feature type="binding site" evidence="13">
    <location>
        <position position="381"/>
    </location>
    <ligand>
        <name>L-serine</name>
        <dbReference type="ChEBI" id="CHEBI:33384"/>
    </ligand>
</feature>
<keyword evidence="4 12" id="KW-0963">Cytoplasm</keyword>
<comment type="caution">
    <text evidence="16">The sequence shown here is derived from an EMBL/GenBank/DDBJ whole genome shotgun (WGS) entry which is preliminary data.</text>
</comment>
<keyword evidence="6 12" id="KW-0547">Nucleotide-binding</keyword>
<feature type="binding site" evidence="13">
    <location>
        <position position="260"/>
    </location>
    <ligand>
        <name>L-serine</name>
        <dbReference type="ChEBI" id="CHEBI:33384"/>
    </ligand>
</feature>
<dbReference type="OrthoDB" id="9804647at2"/>
<dbReference type="InterPro" id="IPR033729">
    <property type="entry name" value="SerRS_core"/>
</dbReference>
<evidence type="ECO:0000256" key="10">
    <source>
        <dbReference type="ARBA" id="ARBA00047929"/>
    </source>
</evidence>
<protein>
    <recommendedName>
        <fullName evidence="12">Serine--tRNA ligase</fullName>
        <ecNumber evidence="12">6.1.1.11</ecNumber>
    </recommendedName>
    <alternativeName>
        <fullName evidence="12">Seryl-tRNA synthetase</fullName>
        <shortName evidence="12">SerRS</shortName>
    </alternativeName>
    <alternativeName>
        <fullName evidence="12">Seryl-tRNA(Ser/Sec) synthetase</fullName>
    </alternativeName>
</protein>
<keyword evidence="5 12" id="KW-0436">Ligase</keyword>
<comment type="caution">
    <text evidence="12">Lacks conserved residue(s) required for the propagation of feature annotation.</text>
</comment>
<organism evidence="16 17">
    <name type="scientific">Thalassospira marina</name>
    <dbReference type="NCBI Taxonomy" id="2048283"/>
    <lineage>
        <taxon>Bacteria</taxon>
        <taxon>Pseudomonadati</taxon>
        <taxon>Pseudomonadota</taxon>
        <taxon>Alphaproteobacteria</taxon>
        <taxon>Rhodospirillales</taxon>
        <taxon>Thalassospiraceae</taxon>
        <taxon>Thalassospira</taxon>
    </lineage>
</organism>
<dbReference type="PIRSF" id="PIRSF001529">
    <property type="entry name" value="Ser-tRNA-synth_IIa"/>
    <property type="match status" value="1"/>
</dbReference>
<name>A0A2N3KV26_9PROT</name>
<evidence type="ECO:0000256" key="12">
    <source>
        <dbReference type="HAMAP-Rule" id="MF_00176"/>
    </source>
</evidence>
<dbReference type="HAMAP" id="MF_00176">
    <property type="entry name" value="Ser_tRNA_synth_type1"/>
    <property type="match status" value="1"/>
</dbReference>
<dbReference type="Pfam" id="PF00587">
    <property type="entry name" value="tRNA-synt_2b"/>
    <property type="match status" value="1"/>
</dbReference>
<comment type="catalytic activity">
    <reaction evidence="11 12">
        <text>tRNA(Ser) + L-serine + ATP = L-seryl-tRNA(Ser) + AMP + diphosphate + H(+)</text>
        <dbReference type="Rhea" id="RHEA:12292"/>
        <dbReference type="Rhea" id="RHEA-COMP:9669"/>
        <dbReference type="Rhea" id="RHEA-COMP:9703"/>
        <dbReference type="ChEBI" id="CHEBI:15378"/>
        <dbReference type="ChEBI" id="CHEBI:30616"/>
        <dbReference type="ChEBI" id="CHEBI:33019"/>
        <dbReference type="ChEBI" id="CHEBI:33384"/>
        <dbReference type="ChEBI" id="CHEBI:78442"/>
        <dbReference type="ChEBI" id="CHEBI:78533"/>
        <dbReference type="ChEBI" id="CHEBI:456215"/>
        <dbReference type="EC" id="6.1.1.11"/>
    </reaction>
</comment>
<comment type="subcellular location">
    <subcellularLocation>
        <location evidence="1 12">Cytoplasm</location>
    </subcellularLocation>
</comment>
<dbReference type="Gene3D" id="1.10.287.40">
    <property type="entry name" value="Serine-tRNA synthetase, tRNA binding domain"/>
    <property type="match status" value="1"/>
</dbReference>
<comment type="similarity">
    <text evidence="3 12">Belongs to the class-II aminoacyl-tRNA synthetase family. Type-1 seryl-tRNA synthetase subfamily.</text>
</comment>
<comment type="catalytic activity">
    <reaction evidence="10 12">
        <text>tRNA(Sec) + L-serine + ATP = L-seryl-tRNA(Sec) + AMP + diphosphate + H(+)</text>
        <dbReference type="Rhea" id="RHEA:42580"/>
        <dbReference type="Rhea" id="RHEA-COMP:9742"/>
        <dbReference type="Rhea" id="RHEA-COMP:10128"/>
        <dbReference type="ChEBI" id="CHEBI:15378"/>
        <dbReference type="ChEBI" id="CHEBI:30616"/>
        <dbReference type="ChEBI" id="CHEBI:33019"/>
        <dbReference type="ChEBI" id="CHEBI:33384"/>
        <dbReference type="ChEBI" id="CHEBI:78442"/>
        <dbReference type="ChEBI" id="CHEBI:78533"/>
        <dbReference type="ChEBI" id="CHEBI:456215"/>
        <dbReference type="EC" id="6.1.1.11"/>
    </reaction>
</comment>
<dbReference type="InterPro" id="IPR006195">
    <property type="entry name" value="aa-tRNA-synth_II"/>
</dbReference>
<feature type="binding site" evidence="12">
    <location>
        <position position="383"/>
    </location>
    <ligand>
        <name>L-serine</name>
        <dbReference type="ChEBI" id="CHEBI:33384"/>
    </ligand>
</feature>
<evidence type="ECO:0000256" key="14">
    <source>
        <dbReference type="PIRSR" id="PIRSR001529-2"/>
    </source>
</evidence>
<dbReference type="AlphaFoldDB" id="A0A2N3KV26"/>
<dbReference type="InterPro" id="IPR010978">
    <property type="entry name" value="tRNA-bd_arm"/>
</dbReference>
<evidence type="ECO:0000256" key="1">
    <source>
        <dbReference type="ARBA" id="ARBA00004496"/>
    </source>
</evidence>
<dbReference type="PANTHER" id="PTHR43697:SF1">
    <property type="entry name" value="SERINE--TRNA LIGASE"/>
    <property type="match status" value="1"/>
</dbReference>
<dbReference type="EC" id="6.1.1.11" evidence="12"/>
<evidence type="ECO:0000256" key="7">
    <source>
        <dbReference type="ARBA" id="ARBA00022840"/>
    </source>
</evidence>
<dbReference type="GO" id="GO:0004828">
    <property type="term" value="F:serine-tRNA ligase activity"/>
    <property type="evidence" value="ECO:0007669"/>
    <property type="project" value="UniProtKB-UniRule"/>
</dbReference>
<gene>
    <name evidence="12" type="primary">serS</name>
    <name evidence="16" type="ORF">COO20_09210</name>
</gene>
<evidence type="ECO:0000313" key="16">
    <source>
        <dbReference type="EMBL" id="PKR54313.1"/>
    </source>
</evidence>